<sequence>MNWDKNRFKFILNRPIFECEPESNPQTQIAKYVTPQSVPESVFCGAFNDGGGMGSDTYTADPSYDTTPYDVRIIG</sequence>
<dbReference type="Proteomes" id="UP001590951">
    <property type="component" value="Unassembled WGS sequence"/>
</dbReference>
<dbReference type="EMBL" id="JBHFEH010000022">
    <property type="protein sequence ID" value="KAL2053217.1"/>
    <property type="molecule type" value="Genomic_DNA"/>
</dbReference>
<keyword evidence="2" id="KW-1185">Reference proteome</keyword>
<comment type="caution">
    <text evidence="1">The sequence shown here is derived from an EMBL/GenBank/DDBJ whole genome shotgun (WGS) entry which is preliminary data.</text>
</comment>
<organism evidence="1 2">
    <name type="scientific">Lepraria finkii</name>
    <dbReference type="NCBI Taxonomy" id="1340010"/>
    <lineage>
        <taxon>Eukaryota</taxon>
        <taxon>Fungi</taxon>
        <taxon>Dikarya</taxon>
        <taxon>Ascomycota</taxon>
        <taxon>Pezizomycotina</taxon>
        <taxon>Lecanoromycetes</taxon>
        <taxon>OSLEUM clade</taxon>
        <taxon>Lecanoromycetidae</taxon>
        <taxon>Lecanorales</taxon>
        <taxon>Lecanorineae</taxon>
        <taxon>Stereocaulaceae</taxon>
        <taxon>Lepraria</taxon>
    </lineage>
</organism>
<accession>A0ABR4B5S1</accession>
<name>A0ABR4B5S1_9LECA</name>
<protein>
    <submittedName>
        <fullName evidence="1">Uncharacterized protein</fullName>
    </submittedName>
</protein>
<evidence type="ECO:0000313" key="2">
    <source>
        <dbReference type="Proteomes" id="UP001590951"/>
    </source>
</evidence>
<evidence type="ECO:0000313" key="1">
    <source>
        <dbReference type="EMBL" id="KAL2053217.1"/>
    </source>
</evidence>
<gene>
    <name evidence="1" type="ORF">ABVK25_006542</name>
</gene>
<proteinExistence type="predicted"/>
<reference evidence="1 2" key="1">
    <citation type="submission" date="2024-09" db="EMBL/GenBank/DDBJ databases">
        <title>Rethinking Asexuality: The Enigmatic Case of Functional Sexual Genes in Lepraria (Stereocaulaceae).</title>
        <authorList>
            <person name="Doellman M."/>
            <person name="Sun Y."/>
            <person name="Barcenas-Pena A."/>
            <person name="Lumbsch H.T."/>
            <person name="Grewe F."/>
        </authorList>
    </citation>
    <scope>NUCLEOTIDE SEQUENCE [LARGE SCALE GENOMIC DNA]</scope>
    <source>
        <strain evidence="1 2">Grewe 0041</strain>
    </source>
</reference>